<feature type="transmembrane region" description="Helical" evidence="2">
    <location>
        <begin position="15"/>
        <end position="36"/>
    </location>
</feature>
<accession>A0A4Z2HS44</accession>
<organism evidence="3 4">
    <name type="scientific">Liparis tanakae</name>
    <name type="common">Tanaka's snailfish</name>
    <dbReference type="NCBI Taxonomy" id="230148"/>
    <lineage>
        <taxon>Eukaryota</taxon>
        <taxon>Metazoa</taxon>
        <taxon>Chordata</taxon>
        <taxon>Craniata</taxon>
        <taxon>Vertebrata</taxon>
        <taxon>Euteleostomi</taxon>
        <taxon>Actinopterygii</taxon>
        <taxon>Neopterygii</taxon>
        <taxon>Teleostei</taxon>
        <taxon>Neoteleostei</taxon>
        <taxon>Acanthomorphata</taxon>
        <taxon>Eupercaria</taxon>
        <taxon>Perciformes</taxon>
        <taxon>Cottioidei</taxon>
        <taxon>Cottales</taxon>
        <taxon>Liparidae</taxon>
        <taxon>Liparis</taxon>
    </lineage>
</organism>
<protein>
    <submittedName>
        <fullName evidence="3">Uncharacterized protein</fullName>
    </submittedName>
</protein>
<evidence type="ECO:0000256" key="2">
    <source>
        <dbReference type="SAM" id="Phobius"/>
    </source>
</evidence>
<sequence length="81" mass="9220">MKWTGVAFHALNLTFWISGLRISLGPFSNLSMFIALEVRKGGRKGKERVEEVALKQNKKREKDKDLPITMGVTGRHPQEHC</sequence>
<dbReference type="AlphaFoldDB" id="A0A4Z2HS44"/>
<evidence type="ECO:0000256" key="1">
    <source>
        <dbReference type="SAM" id="MobiDB-lite"/>
    </source>
</evidence>
<keyword evidence="2" id="KW-0472">Membrane</keyword>
<keyword evidence="4" id="KW-1185">Reference proteome</keyword>
<keyword evidence="2" id="KW-0812">Transmembrane</keyword>
<proteinExistence type="predicted"/>
<keyword evidence="2" id="KW-1133">Transmembrane helix</keyword>
<evidence type="ECO:0000313" key="4">
    <source>
        <dbReference type="Proteomes" id="UP000314294"/>
    </source>
</evidence>
<gene>
    <name evidence="3" type="ORF">EYF80_021608</name>
</gene>
<reference evidence="3 4" key="1">
    <citation type="submission" date="2019-03" db="EMBL/GenBank/DDBJ databases">
        <title>First draft genome of Liparis tanakae, snailfish: a comprehensive survey of snailfish specific genes.</title>
        <authorList>
            <person name="Kim W."/>
            <person name="Song I."/>
            <person name="Jeong J.-H."/>
            <person name="Kim D."/>
            <person name="Kim S."/>
            <person name="Ryu S."/>
            <person name="Song J.Y."/>
            <person name="Lee S.K."/>
        </authorList>
    </citation>
    <scope>NUCLEOTIDE SEQUENCE [LARGE SCALE GENOMIC DNA]</scope>
    <source>
        <tissue evidence="3">Muscle</tissue>
    </source>
</reference>
<comment type="caution">
    <text evidence="3">The sequence shown here is derived from an EMBL/GenBank/DDBJ whole genome shotgun (WGS) entry which is preliminary data.</text>
</comment>
<feature type="region of interest" description="Disordered" evidence="1">
    <location>
        <begin position="56"/>
        <end position="81"/>
    </location>
</feature>
<dbReference type="EMBL" id="SRLO01000194">
    <property type="protein sequence ID" value="TNN68125.1"/>
    <property type="molecule type" value="Genomic_DNA"/>
</dbReference>
<name>A0A4Z2HS44_9TELE</name>
<dbReference type="Proteomes" id="UP000314294">
    <property type="component" value="Unassembled WGS sequence"/>
</dbReference>
<evidence type="ECO:0000313" key="3">
    <source>
        <dbReference type="EMBL" id="TNN68125.1"/>
    </source>
</evidence>